<proteinExistence type="predicted"/>
<name>A0A392NMU3_9FABA</name>
<evidence type="ECO:0000313" key="2">
    <source>
        <dbReference type="Proteomes" id="UP000265520"/>
    </source>
</evidence>
<dbReference type="EMBL" id="LXQA010045517">
    <property type="protein sequence ID" value="MCI01208.1"/>
    <property type="molecule type" value="Genomic_DNA"/>
</dbReference>
<dbReference type="Proteomes" id="UP000265520">
    <property type="component" value="Unassembled WGS sequence"/>
</dbReference>
<organism evidence="1 2">
    <name type="scientific">Trifolium medium</name>
    <dbReference type="NCBI Taxonomy" id="97028"/>
    <lineage>
        <taxon>Eukaryota</taxon>
        <taxon>Viridiplantae</taxon>
        <taxon>Streptophyta</taxon>
        <taxon>Embryophyta</taxon>
        <taxon>Tracheophyta</taxon>
        <taxon>Spermatophyta</taxon>
        <taxon>Magnoliopsida</taxon>
        <taxon>eudicotyledons</taxon>
        <taxon>Gunneridae</taxon>
        <taxon>Pentapetalae</taxon>
        <taxon>rosids</taxon>
        <taxon>fabids</taxon>
        <taxon>Fabales</taxon>
        <taxon>Fabaceae</taxon>
        <taxon>Papilionoideae</taxon>
        <taxon>50 kb inversion clade</taxon>
        <taxon>NPAAA clade</taxon>
        <taxon>Hologalegina</taxon>
        <taxon>IRL clade</taxon>
        <taxon>Trifolieae</taxon>
        <taxon>Trifolium</taxon>
    </lineage>
</organism>
<sequence length="87" mass="10110">MQTRAKSGIVLPRINPKLLLTHTEPRTVKQALQDPKWFSAMTDEFEALKRNHTWTLVPLPQHRNAIGCKWVFRTKENPDGTINKYKA</sequence>
<accession>A0A392NMU3</accession>
<dbReference type="AlphaFoldDB" id="A0A392NMU3"/>
<protein>
    <submittedName>
        <fullName evidence="1">Retrovirus-related Pol polyprotein from transposon TNT 1-94</fullName>
    </submittedName>
</protein>
<feature type="non-terminal residue" evidence="1">
    <location>
        <position position="87"/>
    </location>
</feature>
<comment type="caution">
    <text evidence="1">The sequence shown here is derived from an EMBL/GenBank/DDBJ whole genome shotgun (WGS) entry which is preliminary data.</text>
</comment>
<reference evidence="1 2" key="1">
    <citation type="journal article" date="2018" name="Front. Plant Sci.">
        <title>Red Clover (Trifolium pratense) and Zigzag Clover (T. medium) - A Picture of Genomic Similarities and Differences.</title>
        <authorList>
            <person name="Dluhosova J."/>
            <person name="Istvanek J."/>
            <person name="Nedelnik J."/>
            <person name="Repkova J."/>
        </authorList>
    </citation>
    <scope>NUCLEOTIDE SEQUENCE [LARGE SCALE GENOMIC DNA]</scope>
    <source>
        <strain evidence="2">cv. 10/8</strain>
        <tissue evidence="1">Leaf</tissue>
    </source>
</reference>
<evidence type="ECO:0000313" key="1">
    <source>
        <dbReference type="EMBL" id="MCI01208.1"/>
    </source>
</evidence>
<keyword evidence="2" id="KW-1185">Reference proteome</keyword>